<accession>A0A0C9YSJ7</accession>
<feature type="compositionally biased region" description="Polar residues" evidence="1">
    <location>
        <begin position="70"/>
        <end position="90"/>
    </location>
</feature>
<evidence type="ECO:0000313" key="3">
    <source>
        <dbReference type="Proteomes" id="UP000054018"/>
    </source>
</evidence>
<name>A0A0C9YSJ7_9AGAM</name>
<evidence type="ECO:0000256" key="1">
    <source>
        <dbReference type="SAM" id="MobiDB-lite"/>
    </source>
</evidence>
<proteinExistence type="predicted"/>
<reference evidence="3" key="2">
    <citation type="submission" date="2015-01" db="EMBL/GenBank/DDBJ databases">
        <title>Evolutionary Origins and Diversification of the Mycorrhizal Mutualists.</title>
        <authorList>
            <consortium name="DOE Joint Genome Institute"/>
            <consortium name="Mycorrhizal Genomics Consortium"/>
            <person name="Kohler A."/>
            <person name="Kuo A."/>
            <person name="Nagy L.G."/>
            <person name="Floudas D."/>
            <person name="Copeland A."/>
            <person name="Barry K.W."/>
            <person name="Cichocki N."/>
            <person name="Veneault-Fourrey C."/>
            <person name="LaButti K."/>
            <person name="Lindquist E.A."/>
            <person name="Lipzen A."/>
            <person name="Lundell T."/>
            <person name="Morin E."/>
            <person name="Murat C."/>
            <person name="Riley R."/>
            <person name="Ohm R."/>
            <person name="Sun H."/>
            <person name="Tunlid A."/>
            <person name="Henrissat B."/>
            <person name="Grigoriev I.V."/>
            <person name="Hibbett D.S."/>
            <person name="Martin F."/>
        </authorList>
    </citation>
    <scope>NUCLEOTIDE SEQUENCE [LARGE SCALE GENOMIC DNA]</scope>
    <source>
        <strain evidence="3">441</strain>
    </source>
</reference>
<dbReference type="HOGENOM" id="CLU_2441706_0_0_1"/>
<sequence length="90" mass="9996">MRLQDGNKKCIWGAECVPPLLSKTLLKPWNGLSYQSLLALAGTQKFNGTSEVNSQPPSRRQGQSQRQHKQSNPSIPSELVFSSQRKASML</sequence>
<organism evidence="2 3">
    <name type="scientific">Pisolithus microcarpus 441</name>
    <dbReference type="NCBI Taxonomy" id="765257"/>
    <lineage>
        <taxon>Eukaryota</taxon>
        <taxon>Fungi</taxon>
        <taxon>Dikarya</taxon>
        <taxon>Basidiomycota</taxon>
        <taxon>Agaricomycotina</taxon>
        <taxon>Agaricomycetes</taxon>
        <taxon>Agaricomycetidae</taxon>
        <taxon>Boletales</taxon>
        <taxon>Sclerodermatineae</taxon>
        <taxon>Pisolithaceae</taxon>
        <taxon>Pisolithus</taxon>
    </lineage>
</organism>
<feature type="region of interest" description="Disordered" evidence="1">
    <location>
        <begin position="47"/>
        <end position="90"/>
    </location>
</feature>
<gene>
    <name evidence="2" type="ORF">PISMIDRAFT_688833</name>
</gene>
<protein>
    <submittedName>
        <fullName evidence="2">Uncharacterized protein</fullName>
    </submittedName>
</protein>
<dbReference type="AlphaFoldDB" id="A0A0C9YSJ7"/>
<feature type="compositionally biased region" description="Low complexity" evidence="1">
    <location>
        <begin position="54"/>
        <end position="65"/>
    </location>
</feature>
<evidence type="ECO:0000313" key="2">
    <source>
        <dbReference type="EMBL" id="KIK13282.1"/>
    </source>
</evidence>
<dbReference type="EMBL" id="KN834005">
    <property type="protein sequence ID" value="KIK13282.1"/>
    <property type="molecule type" value="Genomic_DNA"/>
</dbReference>
<reference evidence="2 3" key="1">
    <citation type="submission" date="2014-04" db="EMBL/GenBank/DDBJ databases">
        <authorList>
            <consortium name="DOE Joint Genome Institute"/>
            <person name="Kuo A."/>
            <person name="Kohler A."/>
            <person name="Costa M.D."/>
            <person name="Nagy L.G."/>
            <person name="Floudas D."/>
            <person name="Copeland A."/>
            <person name="Barry K.W."/>
            <person name="Cichocki N."/>
            <person name="Veneault-Fourrey C."/>
            <person name="LaButti K."/>
            <person name="Lindquist E.A."/>
            <person name="Lipzen A."/>
            <person name="Lundell T."/>
            <person name="Morin E."/>
            <person name="Murat C."/>
            <person name="Sun H."/>
            <person name="Tunlid A."/>
            <person name="Henrissat B."/>
            <person name="Grigoriev I.V."/>
            <person name="Hibbett D.S."/>
            <person name="Martin F."/>
            <person name="Nordberg H.P."/>
            <person name="Cantor M.N."/>
            <person name="Hua S.X."/>
        </authorList>
    </citation>
    <scope>NUCLEOTIDE SEQUENCE [LARGE SCALE GENOMIC DNA]</scope>
    <source>
        <strain evidence="2 3">441</strain>
    </source>
</reference>
<dbReference type="Proteomes" id="UP000054018">
    <property type="component" value="Unassembled WGS sequence"/>
</dbReference>
<keyword evidence="3" id="KW-1185">Reference proteome</keyword>